<evidence type="ECO:0000256" key="1">
    <source>
        <dbReference type="SAM" id="MobiDB-lite"/>
    </source>
</evidence>
<dbReference type="EMBL" id="JADOGI010000122">
    <property type="protein sequence ID" value="MBF8190430.1"/>
    <property type="molecule type" value="Genomic_DNA"/>
</dbReference>
<gene>
    <name evidence="2" type="ORF">ITP53_32905</name>
</gene>
<organism evidence="2 3">
    <name type="scientific">Nonomuraea cypriaca</name>
    <dbReference type="NCBI Taxonomy" id="1187855"/>
    <lineage>
        <taxon>Bacteria</taxon>
        <taxon>Bacillati</taxon>
        <taxon>Actinomycetota</taxon>
        <taxon>Actinomycetes</taxon>
        <taxon>Streptosporangiales</taxon>
        <taxon>Streptosporangiaceae</taxon>
        <taxon>Nonomuraea</taxon>
    </lineage>
</organism>
<dbReference type="AlphaFoldDB" id="A0A931F1F2"/>
<dbReference type="Proteomes" id="UP000605361">
    <property type="component" value="Unassembled WGS sequence"/>
</dbReference>
<evidence type="ECO:0000313" key="3">
    <source>
        <dbReference type="Proteomes" id="UP000605361"/>
    </source>
</evidence>
<protein>
    <submittedName>
        <fullName evidence="2">Uncharacterized protein</fullName>
    </submittedName>
</protein>
<evidence type="ECO:0000313" key="2">
    <source>
        <dbReference type="EMBL" id="MBF8190430.1"/>
    </source>
</evidence>
<feature type="region of interest" description="Disordered" evidence="1">
    <location>
        <begin position="156"/>
        <end position="235"/>
    </location>
</feature>
<accession>A0A931F1F2</accession>
<keyword evidence="3" id="KW-1185">Reference proteome</keyword>
<name>A0A931F1F2_9ACTN</name>
<proteinExistence type="predicted"/>
<feature type="region of interest" description="Disordered" evidence="1">
    <location>
        <begin position="1"/>
        <end position="108"/>
    </location>
</feature>
<reference evidence="2" key="1">
    <citation type="submission" date="2020-11" db="EMBL/GenBank/DDBJ databases">
        <title>Whole-genome analyses of Nonomuraea sp. K274.</title>
        <authorList>
            <person name="Veyisoglu A."/>
        </authorList>
    </citation>
    <scope>NUCLEOTIDE SEQUENCE</scope>
    <source>
        <strain evidence="2">K274</strain>
    </source>
</reference>
<comment type="caution">
    <text evidence="2">The sequence shown here is derived from an EMBL/GenBank/DDBJ whole genome shotgun (WGS) entry which is preliminary data.</text>
</comment>
<feature type="compositionally biased region" description="Low complexity" evidence="1">
    <location>
        <begin position="99"/>
        <end position="108"/>
    </location>
</feature>
<sequence length="235" mass="24344">MGPAHPSFPSNPEAGGSWPSLPKWPSEDNAGGWPAEPPGSGSGDSDVWVPPRSAWNGDRGLPRRPTPEQPFGGGWNNEATPPSRPGFGFPETDPGAGGPMPAAKPASSGDEYLPIFAAVESAWFARNEGGASWSSAKADAGWSAAEAVVEPVRDGSTAAGLPKRVPKANLVPGSADISSSPKGVTPMPSVSPDRVRNRLSSFQQGFRAARDDITEGRALPSGPSSPWNNDREEGV</sequence>